<evidence type="ECO:0000313" key="3">
    <source>
        <dbReference type="Proteomes" id="UP000658131"/>
    </source>
</evidence>
<feature type="transmembrane region" description="Helical" evidence="1">
    <location>
        <begin position="66"/>
        <end position="90"/>
    </location>
</feature>
<organism evidence="2 3">
    <name type="scientific">Yanshouia hominis</name>
    <dbReference type="NCBI Taxonomy" id="2763673"/>
    <lineage>
        <taxon>Bacteria</taxon>
        <taxon>Bacillati</taxon>
        <taxon>Bacillota</taxon>
        <taxon>Clostridia</taxon>
        <taxon>Eubacteriales</taxon>
        <taxon>Oscillospiraceae</taxon>
        <taxon>Yanshouia</taxon>
    </lineage>
</organism>
<name>A0ABR7NHG6_9FIRM</name>
<reference evidence="2 3" key="1">
    <citation type="submission" date="2020-08" db="EMBL/GenBank/DDBJ databases">
        <title>Genome public.</title>
        <authorList>
            <person name="Liu C."/>
            <person name="Sun Q."/>
        </authorList>
    </citation>
    <scope>NUCLEOTIDE SEQUENCE [LARGE SCALE GENOMIC DNA]</scope>
    <source>
        <strain evidence="2 3">BX1</strain>
    </source>
</reference>
<proteinExistence type="predicted"/>
<accession>A0ABR7NHG6</accession>
<feature type="transmembrane region" description="Helical" evidence="1">
    <location>
        <begin position="20"/>
        <end position="46"/>
    </location>
</feature>
<dbReference type="PANTHER" id="PTHR40076:SF1">
    <property type="entry name" value="MEMBRANE PROTEIN"/>
    <property type="match status" value="1"/>
</dbReference>
<protein>
    <submittedName>
        <fullName evidence="2">DUF975 family protein</fullName>
    </submittedName>
</protein>
<sequence length="249" mass="27433">MWSRYQLKQAAKDILSRHYWELFAAALVYGLISSGASSLAGVVSQVASLPAALLNLINIEQSRDVLISFGAMGGMVAIGTLVGVAVNVFITAPLETGASRYFLESTQERLNFGNLFYAFTSGKYGNIVFVNFLRSLFLFLWSLLLVIPGIVMGYAYSMVPYLLAENPALDYRRALSLSKDMTQGHKWDIFVLELSFIGWFLLGALACGLGTLFVNPYYHSTRAQLYVALRAIALDRGIVALSELEGRTE</sequence>
<dbReference type="Proteomes" id="UP000658131">
    <property type="component" value="Unassembled WGS sequence"/>
</dbReference>
<dbReference type="RefSeq" id="WP_262399346.1">
    <property type="nucleotide sequence ID" value="NZ_JACRTB010000006.1"/>
</dbReference>
<evidence type="ECO:0000313" key="2">
    <source>
        <dbReference type="EMBL" id="MBC8575744.1"/>
    </source>
</evidence>
<comment type="caution">
    <text evidence="2">The sequence shown here is derived from an EMBL/GenBank/DDBJ whole genome shotgun (WGS) entry which is preliminary data.</text>
</comment>
<dbReference type="PANTHER" id="PTHR40076">
    <property type="entry name" value="MEMBRANE PROTEIN-RELATED"/>
    <property type="match status" value="1"/>
</dbReference>
<keyword evidence="1" id="KW-0812">Transmembrane</keyword>
<gene>
    <name evidence="2" type="ORF">H8717_04855</name>
</gene>
<feature type="transmembrane region" description="Helical" evidence="1">
    <location>
        <begin position="189"/>
        <end position="214"/>
    </location>
</feature>
<keyword evidence="1" id="KW-1133">Transmembrane helix</keyword>
<keyword evidence="1" id="KW-0472">Membrane</keyword>
<dbReference type="EMBL" id="JACRTB010000006">
    <property type="protein sequence ID" value="MBC8575744.1"/>
    <property type="molecule type" value="Genomic_DNA"/>
</dbReference>
<keyword evidence="3" id="KW-1185">Reference proteome</keyword>
<dbReference type="Pfam" id="PF06161">
    <property type="entry name" value="DUF975"/>
    <property type="match status" value="1"/>
</dbReference>
<feature type="transmembrane region" description="Helical" evidence="1">
    <location>
        <begin position="136"/>
        <end position="156"/>
    </location>
</feature>
<evidence type="ECO:0000256" key="1">
    <source>
        <dbReference type="SAM" id="Phobius"/>
    </source>
</evidence>
<dbReference type="InterPro" id="IPR010380">
    <property type="entry name" value="DUF975"/>
</dbReference>